<proteinExistence type="predicted"/>
<dbReference type="EMBL" id="BAABKQ010000002">
    <property type="protein sequence ID" value="GAA4825423.1"/>
    <property type="molecule type" value="Genomic_DNA"/>
</dbReference>
<comment type="caution">
    <text evidence="1">The sequence shown here is derived from an EMBL/GenBank/DDBJ whole genome shotgun (WGS) entry which is preliminary data.</text>
</comment>
<reference evidence="2" key="1">
    <citation type="journal article" date="2019" name="Int. J. Syst. Evol. Microbiol.">
        <title>The Global Catalogue of Microorganisms (GCM) 10K type strain sequencing project: providing services to taxonomists for standard genome sequencing and annotation.</title>
        <authorList>
            <consortium name="The Broad Institute Genomics Platform"/>
            <consortium name="The Broad Institute Genome Sequencing Center for Infectious Disease"/>
            <person name="Wu L."/>
            <person name="Ma J."/>
        </authorList>
    </citation>
    <scope>NUCLEOTIDE SEQUENCE [LARGE SCALE GENOMIC DNA]</scope>
    <source>
        <strain evidence="2">JCM 18542</strain>
    </source>
</reference>
<protein>
    <submittedName>
        <fullName evidence="1">Uncharacterized protein</fullName>
    </submittedName>
</protein>
<sequence>METYEIALMHANGQPAPDNDHARQLYRELDDVIALLGTHPPGQSPDGATSGRHGR</sequence>
<name>A0ABP9D336_9ACTN</name>
<keyword evidence="2" id="KW-1185">Reference proteome</keyword>
<organism evidence="1 2">
    <name type="scientific">Tomitella cavernea</name>
    <dbReference type="NCBI Taxonomy" id="1387982"/>
    <lineage>
        <taxon>Bacteria</taxon>
        <taxon>Bacillati</taxon>
        <taxon>Actinomycetota</taxon>
        <taxon>Actinomycetes</taxon>
        <taxon>Mycobacteriales</taxon>
        <taxon>Tomitella</taxon>
    </lineage>
</organism>
<accession>A0ABP9D336</accession>
<dbReference type="Proteomes" id="UP001500839">
    <property type="component" value="Unassembled WGS sequence"/>
</dbReference>
<dbReference type="RefSeq" id="WP_200176155.1">
    <property type="nucleotide sequence ID" value="NZ_BAABKQ010000002.1"/>
</dbReference>
<gene>
    <name evidence="1" type="ORF">GCM10023353_38180</name>
</gene>
<evidence type="ECO:0000313" key="2">
    <source>
        <dbReference type="Proteomes" id="UP001500839"/>
    </source>
</evidence>
<evidence type="ECO:0000313" key="1">
    <source>
        <dbReference type="EMBL" id="GAA4825423.1"/>
    </source>
</evidence>